<proteinExistence type="predicted"/>
<sequence length="236" mass="27402">MSPFTALREADKAAQDALSLVKTIDTIYKRLEACSEKISVPSDYPDPNTVRNSIFSENINDLDWVEPAVDRLNVAMFTKDVWSNNVQYDEAIANFFQLLIPRELHDQDDIVDLFIDIVTRWAVDETRWPIAMHTTKDVVNDKVRERIESDLKDEDPLLYQRILDAFGARFEQLDLTRVDVSIINANKEMKEAWFRVLPMILKAIDSKVVYQFPPKRQRVDSPTPPPSMDDMQQKQQ</sequence>
<evidence type="ECO:0000313" key="2">
    <source>
        <dbReference type="EMBL" id="CDS03511.1"/>
    </source>
</evidence>
<feature type="region of interest" description="Disordered" evidence="1">
    <location>
        <begin position="215"/>
        <end position="236"/>
    </location>
</feature>
<accession>A0A077W8Z8</accession>
<dbReference type="AlphaFoldDB" id="A0A077W8Z8"/>
<dbReference type="EMBL" id="LK023313">
    <property type="protein sequence ID" value="CDS03511.1"/>
    <property type="molecule type" value="Genomic_DNA"/>
</dbReference>
<organism evidence="2">
    <name type="scientific">Lichtheimia ramosa</name>
    <dbReference type="NCBI Taxonomy" id="688394"/>
    <lineage>
        <taxon>Eukaryota</taxon>
        <taxon>Fungi</taxon>
        <taxon>Fungi incertae sedis</taxon>
        <taxon>Mucoromycota</taxon>
        <taxon>Mucoromycotina</taxon>
        <taxon>Mucoromycetes</taxon>
        <taxon>Mucorales</taxon>
        <taxon>Lichtheimiaceae</taxon>
        <taxon>Lichtheimia</taxon>
    </lineage>
</organism>
<name>A0A077W8Z8_9FUNG</name>
<protein>
    <submittedName>
        <fullName evidence="2">Uncharacterized protein</fullName>
    </submittedName>
</protein>
<evidence type="ECO:0000256" key="1">
    <source>
        <dbReference type="SAM" id="MobiDB-lite"/>
    </source>
</evidence>
<dbReference type="OrthoDB" id="2294286at2759"/>
<reference evidence="2" key="1">
    <citation type="journal article" date="2014" name="Genome Announc.">
        <title>De novo whole-genome sequence and genome annotation of Lichtheimia ramosa.</title>
        <authorList>
            <person name="Linde J."/>
            <person name="Schwartze V."/>
            <person name="Binder U."/>
            <person name="Lass-Florl C."/>
            <person name="Voigt K."/>
            <person name="Horn F."/>
        </authorList>
    </citation>
    <scope>NUCLEOTIDE SEQUENCE</scope>
    <source>
        <strain evidence="2">JMRC FSU:6197</strain>
    </source>
</reference>
<gene>
    <name evidence="2" type="ORF">LRAMOSA00913</name>
</gene>